<comment type="cofactor">
    <cofactor evidence="1">
        <name>pyridoxal 5'-phosphate</name>
        <dbReference type="ChEBI" id="CHEBI:597326"/>
    </cofactor>
</comment>
<keyword evidence="5 9" id="KW-0808">Transferase</keyword>
<dbReference type="AlphaFoldDB" id="A0A1E2RYT9"/>
<dbReference type="Pfam" id="PF00202">
    <property type="entry name" value="Aminotran_3"/>
    <property type="match status" value="1"/>
</dbReference>
<evidence type="ECO:0000256" key="7">
    <source>
        <dbReference type="SAM" id="MobiDB-lite"/>
    </source>
</evidence>
<keyword evidence="2" id="KW-0596">Phosphopantetheine</keyword>
<dbReference type="GO" id="GO:0030170">
    <property type="term" value="F:pyridoxal phosphate binding"/>
    <property type="evidence" value="ECO:0007669"/>
    <property type="project" value="InterPro"/>
</dbReference>
<dbReference type="Gene3D" id="3.40.50.1820">
    <property type="entry name" value="alpha/beta hydrolase"/>
    <property type="match status" value="1"/>
</dbReference>
<dbReference type="InterPro" id="IPR005814">
    <property type="entry name" value="Aminotrans_3"/>
</dbReference>
<dbReference type="Pfam" id="PF00561">
    <property type="entry name" value="Abhydrolase_1"/>
    <property type="match status" value="1"/>
</dbReference>
<dbReference type="InterPro" id="IPR015421">
    <property type="entry name" value="PyrdxlP-dep_Trfase_major"/>
</dbReference>
<dbReference type="SUPFAM" id="SSF53474">
    <property type="entry name" value="alpha/beta-Hydrolases"/>
    <property type="match status" value="1"/>
</dbReference>
<dbReference type="InterPro" id="IPR015422">
    <property type="entry name" value="PyrdxlP-dep_Trfase_small"/>
</dbReference>
<organism evidence="9 10">
    <name type="scientific">Methyloligella halotolerans</name>
    <dbReference type="NCBI Taxonomy" id="1177755"/>
    <lineage>
        <taxon>Bacteria</taxon>
        <taxon>Pseudomonadati</taxon>
        <taxon>Pseudomonadota</taxon>
        <taxon>Alphaproteobacteria</taxon>
        <taxon>Hyphomicrobiales</taxon>
        <taxon>Hyphomicrobiaceae</taxon>
        <taxon>Methyloligella</taxon>
    </lineage>
</organism>
<name>A0A1E2RYT9_9HYPH</name>
<dbReference type="InterPro" id="IPR015424">
    <property type="entry name" value="PyrdxlP-dep_Trfase"/>
</dbReference>
<dbReference type="PROSITE" id="PS00012">
    <property type="entry name" value="PHOSPHOPANTETHEINE"/>
    <property type="match status" value="1"/>
</dbReference>
<dbReference type="PROSITE" id="PS50075">
    <property type="entry name" value="CARRIER"/>
    <property type="match status" value="1"/>
</dbReference>
<proteinExistence type="predicted"/>
<dbReference type="GO" id="GO:0031177">
    <property type="term" value="F:phosphopantetheine binding"/>
    <property type="evidence" value="ECO:0007669"/>
    <property type="project" value="InterPro"/>
</dbReference>
<dbReference type="InterPro" id="IPR000073">
    <property type="entry name" value="AB_hydrolase_1"/>
</dbReference>
<sequence>MSQIQQSPDQRRLSAAEALRLLQERRGGEATVEQPASASHAEFDPVEHIAAELKELVLAVLKLPEAEFSSTTPLLEYGLDSIAATELGTRFTERFEITVPPTVFFEFPDVQGFSRYLAENHADELKGRYDHLQNEVPEPSPPPVEESATHREAASEPAPATQPEPSPEPTAAEQPAPATRAQTAEPVPAPQPDQPAVPKVPAKAEDNGLIGIEQLWAEGVRDLGEAGGRNENTPVKQPSSAELKMMLTTAEQAQTISIKRKGRHDLECAVYGEGPPVLMLGGLLMHYAAMWRPQLAPLGAHHRLIMFHMPGCGGVELYDGLSLDSIVQDVNDLLDALGIDDPLPVVGCSFGGVLAQAFCLAHPERCASLALTVTTPISEGATDFQKLMSELQSSSSFMEVNRGWPMGSLAAYSHVIEGFDLRDRLKDISVPCLVLSGGRDGYTPASFSEIIAENVPNAELIQVDDAGHLLPFTHYEIFNDALLGFLAKQERGSRPDEAGANTGTEAGIAYAPIRQQTLDICEAYIREGRQGHCVLLPEATAKASYLLDRLCRTGKDDPATFRSYFVPSIEEALDAALRLARHHARNKRPQSSGAVLVLESGKRWADYFNPLSESTDAALLPRVSSIPTPDALRRRLKSEPEPIVVVLTADSGVPAAEMDALISEVKDAGILSVLVETENKDATPGDYRIAELKTQPDLVVFGETIAGFKAPVAACSLKTTLSNPWLMTPNEGYVRQPMAANGLPVTLAFEHLSAALAGDQEVAAKLEAIGTDRQSVFDAHLAYGNAGYARVARMHGYDGAFHDAHGMRSKLTLRNGETREIVDCLLNVGTSPRGLNSPDVIDNVLKSHDPEKDYWAELEALLKEKTGFDTLLPASSQTAAIEAAVTLGLMAAAPRKKMLCFSGGAGFSMVSAATAQDTLFDLWRRPFQPLYPHTVFIDPHADDAEDALRDALRSGEIGLVWMETYQVEGNAIRPLPERLIEIVNESREDAGYLLAVDETQTNLWTGAFLHSEKTIPNPDIVVIGTAICDSFFPAGGVLTSEDLFEKAKARNPRRAESLRERSAFPLTAHLALNALRDLYGSGKVDEARESGAYLKDRLRELADSYPLLKEVRGEGLLLAIEFDLSGYSEFIERSFGYLLWGAMLRDRKAVSPSSSAPSTTPPCASSPPSPSRARRSTSWSPICAAASKPA</sequence>
<evidence type="ECO:0000313" key="10">
    <source>
        <dbReference type="Proteomes" id="UP000095087"/>
    </source>
</evidence>
<keyword evidence="3" id="KW-0597">Phosphoprotein</keyword>
<dbReference type="SMART" id="SM00823">
    <property type="entry name" value="PKS_PP"/>
    <property type="match status" value="1"/>
</dbReference>
<dbReference type="InterPro" id="IPR009081">
    <property type="entry name" value="PP-bd_ACP"/>
</dbReference>
<dbReference type="InterPro" id="IPR050103">
    <property type="entry name" value="Class-III_PLP-dep_AT"/>
</dbReference>
<keyword evidence="10" id="KW-1185">Reference proteome</keyword>
<dbReference type="Proteomes" id="UP000095087">
    <property type="component" value="Unassembled WGS sequence"/>
</dbReference>
<dbReference type="Pfam" id="PF00550">
    <property type="entry name" value="PP-binding"/>
    <property type="match status" value="1"/>
</dbReference>
<dbReference type="SUPFAM" id="SSF53383">
    <property type="entry name" value="PLP-dependent transferases"/>
    <property type="match status" value="2"/>
</dbReference>
<dbReference type="EC" id="2.6.1.82" evidence="9"/>
<dbReference type="EMBL" id="MASI01000003">
    <property type="protein sequence ID" value="ODA67384.1"/>
    <property type="molecule type" value="Genomic_DNA"/>
</dbReference>
<dbReference type="PATRIC" id="fig|1177755.3.peg.1418"/>
<dbReference type="GO" id="GO:0033094">
    <property type="term" value="F:putrescine--2-oxoglutarate transaminase activity"/>
    <property type="evidence" value="ECO:0007669"/>
    <property type="project" value="UniProtKB-EC"/>
</dbReference>
<evidence type="ECO:0000313" key="9">
    <source>
        <dbReference type="EMBL" id="ODA67384.1"/>
    </source>
</evidence>
<dbReference type="PANTHER" id="PTHR11986:SF79">
    <property type="entry name" value="ACETYLORNITHINE AMINOTRANSFERASE, MITOCHONDRIAL"/>
    <property type="match status" value="1"/>
</dbReference>
<dbReference type="Gene3D" id="1.10.1200.10">
    <property type="entry name" value="ACP-like"/>
    <property type="match status" value="1"/>
</dbReference>
<dbReference type="PANTHER" id="PTHR11986">
    <property type="entry name" value="AMINOTRANSFERASE CLASS III"/>
    <property type="match status" value="1"/>
</dbReference>
<dbReference type="STRING" id="1177755.A7A08_01416"/>
<dbReference type="OrthoDB" id="9804723at2"/>
<accession>A0A1E2RYT9</accession>
<dbReference type="InterPro" id="IPR029058">
    <property type="entry name" value="AB_hydrolase_fold"/>
</dbReference>
<evidence type="ECO:0000259" key="8">
    <source>
        <dbReference type="PROSITE" id="PS50075"/>
    </source>
</evidence>
<evidence type="ECO:0000256" key="2">
    <source>
        <dbReference type="ARBA" id="ARBA00022450"/>
    </source>
</evidence>
<feature type="compositionally biased region" description="Low complexity" evidence="7">
    <location>
        <begin position="1151"/>
        <end position="1163"/>
    </location>
</feature>
<comment type="caution">
    <text evidence="9">The sequence shown here is derived from an EMBL/GenBank/DDBJ whole genome shotgun (WGS) entry which is preliminary data.</text>
</comment>
<keyword evidence="4 9" id="KW-0032">Aminotransferase</keyword>
<dbReference type="InterPro" id="IPR036736">
    <property type="entry name" value="ACP-like_sf"/>
</dbReference>
<evidence type="ECO:0000256" key="3">
    <source>
        <dbReference type="ARBA" id="ARBA00022553"/>
    </source>
</evidence>
<dbReference type="GO" id="GO:0042802">
    <property type="term" value="F:identical protein binding"/>
    <property type="evidence" value="ECO:0007669"/>
    <property type="project" value="TreeGrafter"/>
</dbReference>
<dbReference type="SMART" id="SM01294">
    <property type="entry name" value="PKS_PP_betabranch"/>
    <property type="match status" value="1"/>
</dbReference>
<keyword evidence="6" id="KW-0663">Pyridoxal phosphate</keyword>
<dbReference type="Gene3D" id="3.40.640.10">
    <property type="entry name" value="Type I PLP-dependent aspartate aminotransferase-like (Major domain)"/>
    <property type="match status" value="1"/>
</dbReference>
<evidence type="ECO:0000256" key="6">
    <source>
        <dbReference type="ARBA" id="ARBA00022898"/>
    </source>
</evidence>
<dbReference type="Gene3D" id="3.90.1150.10">
    <property type="entry name" value="Aspartate Aminotransferase, domain 1"/>
    <property type="match status" value="1"/>
</dbReference>
<gene>
    <name evidence="9" type="ORF">A7A08_01416</name>
</gene>
<dbReference type="InterPro" id="IPR020806">
    <property type="entry name" value="PKS_PP-bd"/>
</dbReference>
<dbReference type="RefSeq" id="WP_069094758.1">
    <property type="nucleotide sequence ID" value="NZ_MASI01000003.1"/>
</dbReference>
<evidence type="ECO:0000256" key="1">
    <source>
        <dbReference type="ARBA" id="ARBA00001933"/>
    </source>
</evidence>
<protein>
    <submittedName>
        <fullName evidence="9">Putrescine aminotransferase</fullName>
        <ecNumber evidence="9">2.6.1.82</ecNumber>
    </submittedName>
</protein>
<feature type="region of interest" description="Disordered" evidence="7">
    <location>
        <begin position="1150"/>
        <end position="1190"/>
    </location>
</feature>
<evidence type="ECO:0000256" key="4">
    <source>
        <dbReference type="ARBA" id="ARBA00022576"/>
    </source>
</evidence>
<feature type="region of interest" description="Disordered" evidence="7">
    <location>
        <begin position="132"/>
        <end position="202"/>
    </location>
</feature>
<evidence type="ECO:0000256" key="5">
    <source>
        <dbReference type="ARBA" id="ARBA00022679"/>
    </source>
</evidence>
<feature type="compositionally biased region" description="Low complexity" evidence="7">
    <location>
        <begin position="169"/>
        <end position="186"/>
    </location>
</feature>
<feature type="domain" description="Carrier" evidence="8">
    <location>
        <begin position="44"/>
        <end position="121"/>
    </location>
</feature>
<dbReference type="InterPro" id="IPR006162">
    <property type="entry name" value="Ppantetheine_attach_site"/>
</dbReference>
<reference evidence="9 10" key="1">
    <citation type="submission" date="2016-07" db="EMBL/GenBank/DDBJ databases">
        <title>Draft genome sequence of Methyloligella halotolerans C2T (VKM B-2706T=CCUG 61687T=DSM 25045T), a halotolerant polyhydroxybutyrate accumulating methylotroph.</title>
        <authorList>
            <person name="Vasilenko O.V."/>
            <person name="Doronina N.V."/>
            <person name="Poroshina M.N."/>
            <person name="Tarlachkov S.V."/>
            <person name="Trotsenko Y.A."/>
        </authorList>
    </citation>
    <scope>NUCLEOTIDE SEQUENCE [LARGE SCALE GENOMIC DNA]</scope>
    <source>
        <strain evidence="9 10">VKM B-2706</strain>
    </source>
</reference>
<dbReference type="SUPFAM" id="SSF47336">
    <property type="entry name" value="ACP-like"/>
    <property type="match status" value="1"/>
</dbReference>